<dbReference type="NCBIfam" id="TIGR04294">
    <property type="entry name" value="pre_pil_HX9DG"/>
    <property type="match status" value="1"/>
</dbReference>
<gene>
    <name evidence="3" type="ORF">B1R32_101230</name>
</gene>
<keyword evidence="1" id="KW-0812">Transmembrane</keyword>
<keyword evidence="1" id="KW-1133">Transmembrane helix</keyword>
<dbReference type="InterPro" id="IPR011453">
    <property type="entry name" value="DUF1559"/>
</dbReference>
<organism evidence="3 4">
    <name type="scientific">Abditibacterium utsteinense</name>
    <dbReference type="NCBI Taxonomy" id="1960156"/>
    <lineage>
        <taxon>Bacteria</taxon>
        <taxon>Pseudomonadati</taxon>
        <taxon>Abditibacteriota</taxon>
        <taxon>Abditibacteriia</taxon>
        <taxon>Abditibacteriales</taxon>
        <taxon>Abditibacteriaceae</taxon>
        <taxon>Abditibacterium</taxon>
    </lineage>
</organism>
<dbReference type="Proteomes" id="UP000237684">
    <property type="component" value="Unassembled WGS sequence"/>
</dbReference>
<dbReference type="InterPro" id="IPR045584">
    <property type="entry name" value="Pilin-like"/>
</dbReference>
<feature type="domain" description="DUF1559" evidence="2">
    <location>
        <begin position="44"/>
        <end position="85"/>
    </location>
</feature>
<dbReference type="OrthoDB" id="9798126at2"/>
<dbReference type="Gene3D" id="3.30.700.10">
    <property type="entry name" value="Glycoprotein, Type 4 Pilin"/>
    <property type="match status" value="1"/>
</dbReference>
<comment type="caution">
    <text evidence="3">The sequence shown here is derived from an EMBL/GenBank/DDBJ whole genome shotgun (WGS) entry which is preliminary data.</text>
</comment>
<feature type="transmembrane region" description="Helical" evidence="1">
    <location>
        <begin position="21"/>
        <end position="42"/>
    </location>
</feature>
<evidence type="ECO:0000313" key="4">
    <source>
        <dbReference type="Proteomes" id="UP000237684"/>
    </source>
</evidence>
<dbReference type="InterPro" id="IPR027558">
    <property type="entry name" value="Pre_pil_HX9DG_C"/>
</dbReference>
<dbReference type="PANTHER" id="PTHR30093:SF2">
    <property type="entry name" value="TYPE II SECRETION SYSTEM PROTEIN H"/>
    <property type="match status" value="1"/>
</dbReference>
<dbReference type="InParanoid" id="A0A2S8SXJ7"/>
<keyword evidence="1" id="KW-0472">Membrane</keyword>
<dbReference type="Pfam" id="PF07596">
    <property type="entry name" value="SBP_bac_10"/>
    <property type="match status" value="1"/>
</dbReference>
<protein>
    <submittedName>
        <fullName evidence="3">Prepilin-type processing-associated H-X9-DG domain-containing protein</fullName>
    </submittedName>
</protein>
<dbReference type="AlphaFoldDB" id="A0A2S8SXJ7"/>
<dbReference type="RefSeq" id="WP_105482221.1">
    <property type="nucleotide sequence ID" value="NZ_NIGF01000001.1"/>
</dbReference>
<name>A0A2S8SXJ7_9BACT</name>
<accession>A0A2S8SXJ7</accession>
<reference evidence="3 4" key="1">
    <citation type="journal article" date="2018" name="Syst. Appl. Microbiol.">
        <title>Abditibacterium utsteinense sp. nov., the first cultivated member of candidate phylum FBP, isolated from ice-free Antarctic soil samples.</title>
        <authorList>
            <person name="Tahon G."/>
            <person name="Tytgat B."/>
            <person name="Lebbe L."/>
            <person name="Carlier A."/>
            <person name="Willems A."/>
        </authorList>
    </citation>
    <scope>NUCLEOTIDE SEQUENCE [LARGE SCALE GENOMIC DNA]</scope>
    <source>
        <strain evidence="3 4">LMG 29911</strain>
    </source>
</reference>
<evidence type="ECO:0000259" key="2">
    <source>
        <dbReference type="Pfam" id="PF07596"/>
    </source>
</evidence>
<keyword evidence="4" id="KW-1185">Reference proteome</keyword>
<evidence type="ECO:0000256" key="1">
    <source>
        <dbReference type="SAM" id="Phobius"/>
    </source>
</evidence>
<evidence type="ECO:0000313" key="3">
    <source>
        <dbReference type="EMBL" id="PQV65488.1"/>
    </source>
</evidence>
<dbReference type="SUPFAM" id="SSF54523">
    <property type="entry name" value="Pili subunits"/>
    <property type="match status" value="1"/>
</dbReference>
<proteinExistence type="predicted"/>
<sequence length="263" mass="29258">MKTLQIGALRCRSSATRAFTLVKLLVVISIISILAAILFPTFGRARENARRTSCLSNQKQIGLGFLQYQQDNDGAFPFTNHVSGLSWTNTLDAYLKSRQIFRCPCDQSAAWQTAIGAPPQKRVSSYYLNAYLANEATGTNPFARDATIQSPAKVIYIAESTPEKTGDHFHPQLWGAPYDYAPSGQTASSNPYPTIWNPSSGETPEIALHQHFEGCNYVFADGHAKWQKWSQVWFRDINKPVQIVGSYDRSGSIWAGAFDPRQS</sequence>
<dbReference type="PANTHER" id="PTHR30093">
    <property type="entry name" value="GENERAL SECRETION PATHWAY PROTEIN G"/>
    <property type="match status" value="1"/>
</dbReference>
<dbReference type="EMBL" id="NIGF01000001">
    <property type="protein sequence ID" value="PQV65488.1"/>
    <property type="molecule type" value="Genomic_DNA"/>
</dbReference>